<evidence type="ECO:0000313" key="1">
    <source>
        <dbReference type="EMBL" id="SMX45349.1"/>
    </source>
</evidence>
<evidence type="ECO:0000313" key="2">
    <source>
        <dbReference type="Proteomes" id="UP000202922"/>
    </source>
</evidence>
<organism evidence="1 2">
    <name type="scientific">Actibacterium lipolyticum</name>
    <dbReference type="NCBI Taxonomy" id="1524263"/>
    <lineage>
        <taxon>Bacteria</taxon>
        <taxon>Pseudomonadati</taxon>
        <taxon>Pseudomonadota</taxon>
        <taxon>Alphaproteobacteria</taxon>
        <taxon>Rhodobacterales</taxon>
        <taxon>Roseobacteraceae</taxon>
        <taxon>Actibacterium</taxon>
    </lineage>
</organism>
<dbReference type="Proteomes" id="UP000202922">
    <property type="component" value="Unassembled WGS sequence"/>
</dbReference>
<dbReference type="EMBL" id="FXYE01000002">
    <property type="protein sequence ID" value="SMX45349.1"/>
    <property type="molecule type" value="Genomic_DNA"/>
</dbReference>
<name>A0A238KR68_9RHOB</name>
<sequence length="30" mass="3269">MLELSAENSAATGETAGRRHCIYNADYNLP</sequence>
<proteinExistence type="predicted"/>
<accession>A0A238KR68</accession>
<gene>
    <name evidence="1" type="ORF">COL8621_02770</name>
</gene>
<dbReference type="AlphaFoldDB" id="A0A238KR68"/>
<reference evidence="2" key="1">
    <citation type="submission" date="2017-05" db="EMBL/GenBank/DDBJ databases">
        <authorList>
            <person name="Rodrigo-Torres L."/>
            <person name="Arahal R. D."/>
            <person name="Lucena T."/>
        </authorList>
    </citation>
    <scope>NUCLEOTIDE SEQUENCE [LARGE SCALE GENOMIC DNA]</scope>
    <source>
        <strain evidence="2">CECT 8621</strain>
    </source>
</reference>
<protein>
    <submittedName>
        <fullName evidence="1">Uncharacterized protein</fullName>
    </submittedName>
</protein>
<keyword evidence="2" id="KW-1185">Reference proteome</keyword>